<organism evidence="1 2">
    <name type="scientific">Boeremia exigua</name>
    <dbReference type="NCBI Taxonomy" id="749465"/>
    <lineage>
        <taxon>Eukaryota</taxon>
        <taxon>Fungi</taxon>
        <taxon>Dikarya</taxon>
        <taxon>Ascomycota</taxon>
        <taxon>Pezizomycotina</taxon>
        <taxon>Dothideomycetes</taxon>
        <taxon>Pleosporomycetidae</taxon>
        <taxon>Pleosporales</taxon>
        <taxon>Pleosporineae</taxon>
        <taxon>Didymellaceae</taxon>
        <taxon>Boeremia</taxon>
    </lineage>
</organism>
<keyword evidence="2" id="KW-1185">Reference proteome</keyword>
<sequence>MSSSASFWAAKSEGVTSPQAPTQAAAPVTQQQLPAKSTVMLRGTTKSIKKTNWADSDDEEEFIASFTSPSRIQELERTITAKDTHIADLASLLQQKNCRIAELDSALEEQELRLIKLQDTVEASAARVEELEKDNRKQSLHVQKLVADVDEKDRRITALEVEIDEQCATIAELDGGDDSTQVSSHEAAEAPKVDLADSKAKVDDYEMTEQMPQAKDGVTEDTEATTSAKTSLAKSTGPAVNQSHHTIFATTATIKQIPPPPPAPKLKMPLDLSKFAKKSATKTVSPEKKSKAATIDASNPGPAIKLDPTADIRTKSFEERVLFAKGPKVQVKMGETTLATVPKYVLMQCSAKAYRHFSDNVDSVCFELPAGSMETAAATAHLVWMKEMTYQNRVYSITLHSGKQFDDKNLHICRAARVLGLNNMYVGHFTKIFCDRIRSNTASTEFLAKVVAVAYPENDPIYDCLANNLANLRLRKTVNNPAEVEALFQKNKGLKAKVEKIEERMSRKKESNKPTKGPMVVHIGKQMDV</sequence>
<dbReference type="EMBL" id="JAPHNI010000049">
    <property type="protein sequence ID" value="KAJ8117523.1"/>
    <property type="molecule type" value="Genomic_DNA"/>
</dbReference>
<reference evidence="1" key="1">
    <citation type="submission" date="2022-11" db="EMBL/GenBank/DDBJ databases">
        <title>Genome Sequence of Boeremia exigua.</title>
        <authorList>
            <person name="Buettner E."/>
        </authorList>
    </citation>
    <scope>NUCLEOTIDE SEQUENCE</scope>
    <source>
        <strain evidence="1">CU02</strain>
    </source>
</reference>
<proteinExistence type="predicted"/>
<evidence type="ECO:0000313" key="2">
    <source>
        <dbReference type="Proteomes" id="UP001153331"/>
    </source>
</evidence>
<comment type="caution">
    <text evidence="1">The sequence shown here is derived from an EMBL/GenBank/DDBJ whole genome shotgun (WGS) entry which is preliminary data.</text>
</comment>
<gene>
    <name evidence="1" type="ORF">OPT61_g1280</name>
</gene>
<protein>
    <submittedName>
        <fullName evidence="1">Uncharacterized protein</fullName>
    </submittedName>
</protein>
<name>A0ACC2IQY4_9PLEO</name>
<evidence type="ECO:0000313" key="1">
    <source>
        <dbReference type="EMBL" id="KAJ8117523.1"/>
    </source>
</evidence>
<dbReference type="Proteomes" id="UP001153331">
    <property type="component" value="Unassembled WGS sequence"/>
</dbReference>
<accession>A0ACC2IQY4</accession>